<dbReference type="InterPro" id="IPR036770">
    <property type="entry name" value="Ankyrin_rpt-contain_sf"/>
</dbReference>
<sequence length="1146" mass="123662">MSSSGSTTAGNDSRSSSPHTPEPSDSQDPIVIQSDFDIGAWYQSDPENLLSPQSSWQLDHSLQMTSTKCEEEEHILHLDDLIQHNAYDDSPSSLFNSPAPPTKADLATAQSTFVPANPSSFHSNSLFTANRNERVSTRAPTARSVPPSSSLPHRMDPSTNSRVVYPPRESCYNLSIMFPSLPEGGTKSRVETQVRVTVDLADSSSSSDPAKYDRVGSWKWLQLPRGTATKRRTRKQGKIDPDPQDILHLTATVTCASAPHSRVYSCTSCQTREAKRVAKKLAARVRPARSDSESGDDQNAKPSKGKQLEDTTSIIQFNCAEVQDFSSGSVVLPLRITCYCRHHREKVGFHVHLVMMDHSGRIVGTGTSKPIMITDDHKTPISKIDMAPAVSGMDLEWSRDGATVEPKPEVRAPSKRNKDASAAAGGKKRAKPYDVASKPGRGSREASVGESYPSPSSSYVDTRSPTPNLVGSTPLQASSLESDSSGEAPATPPDFPDISMPSAEIQHEPPSCLSFTSPSPADIMQQVMPFVFFDSIQPSQPLTLPTPTIHRLIPNSGPTHGGTEVTILGANFHPSLQLDCIFGDVVSGSTQRWSDNTLVCILPPRATPGVVQVWFNNFSKMNDSSNPSTSLFTYSDDSDRALMELALQVVGLKMTGKIEDAKNVAMRIVGNVGDGSSIQPESTTTNGADMMQVTSSARSLRPLLLGQGAENEDFETRIIKFLSILEAQVDLPSSRAIPLGSALSHPAPSGQTLLHLASFLGFDTLVGFLVKHNADLDVRDRNGYTALHFAAIGGSAACVAALLKAGADPAVVNALGKTPQEIAVRDGLFVVDSEPVDVPSADGEDDCEDDEAHWGDVEEDSDEGITRNPPRRVVNRRSRRSATSGKRTPRRMITPRSSTSSLADVKEAPPPPIDDDKQAATFLALIQRTLAQLPAPQLRNLPGLPQLPEMPAVPWGALPQLPMVFPVFVPWPAFLGGDAPGGEPRESDDETKGRSGVSVRAAQELRGTWEAWEKWIALAIAGTTARQPEEAPPPMYTPREAAPEPAESAPEVGAAAVENVSGPEAPQAGPSTSRHVSYDTPPPVTEQEVNAYGYVPAEAPKKHDRMLLFFWLPILLISLMWMLHTGLRLAFQTFKATIPLKLGLRT</sequence>
<feature type="region of interest" description="Disordered" evidence="3">
    <location>
        <begin position="132"/>
        <end position="160"/>
    </location>
</feature>
<keyword evidence="4" id="KW-0812">Transmembrane</keyword>
<dbReference type="PANTHER" id="PTHR23335">
    <property type="entry name" value="CALMODULIN-BINDING TRANSCRIPTION ACTIVATOR CAMTA"/>
    <property type="match status" value="1"/>
</dbReference>
<evidence type="ECO:0000313" key="6">
    <source>
        <dbReference type="EMBL" id="KAF7361645.1"/>
    </source>
</evidence>
<accession>A0A8H7D4Z5</accession>
<proteinExistence type="predicted"/>
<feature type="region of interest" description="Disordered" evidence="3">
    <location>
        <begin position="1023"/>
        <end position="1054"/>
    </location>
</feature>
<dbReference type="PROSITE" id="PS50297">
    <property type="entry name" value="ANK_REP_REGION"/>
    <property type="match status" value="2"/>
</dbReference>
<dbReference type="OrthoDB" id="71307at2759"/>
<gene>
    <name evidence="6" type="ORF">MVEN_00507800</name>
</gene>
<feature type="region of interest" description="Disordered" evidence="3">
    <location>
        <begin position="399"/>
        <end position="518"/>
    </location>
</feature>
<dbReference type="PROSITE" id="PS50088">
    <property type="entry name" value="ANK_REPEAT"/>
    <property type="match status" value="2"/>
</dbReference>
<evidence type="ECO:0000256" key="3">
    <source>
        <dbReference type="SAM" id="MobiDB-lite"/>
    </source>
</evidence>
<dbReference type="SMART" id="SM00248">
    <property type="entry name" value="ANK"/>
    <property type="match status" value="2"/>
</dbReference>
<feature type="transmembrane region" description="Helical" evidence="4">
    <location>
        <begin position="1108"/>
        <end position="1131"/>
    </location>
</feature>
<keyword evidence="7" id="KW-1185">Reference proteome</keyword>
<dbReference type="GO" id="GO:0003690">
    <property type="term" value="F:double-stranded DNA binding"/>
    <property type="evidence" value="ECO:0007669"/>
    <property type="project" value="TreeGrafter"/>
</dbReference>
<evidence type="ECO:0000256" key="2">
    <source>
        <dbReference type="PROSITE-ProRule" id="PRU00023"/>
    </source>
</evidence>
<dbReference type="GO" id="GO:0003712">
    <property type="term" value="F:transcription coregulator activity"/>
    <property type="evidence" value="ECO:0007669"/>
    <property type="project" value="TreeGrafter"/>
</dbReference>
<dbReference type="Pfam" id="PF25603">
    <property type="entry name" value="SPT23_MGA2_DBD"/>
    <property type="match status" value="1"/>
</dbReference>
<keyword evidence="4" id="KW-0472">Membrane</keyword>
<reference evidence="6" key="1">
    <citation type="submission" date="2020-05" db="EMBL/GenBank/DDBJ databases">
        <title>Mycena genomes resolve the evolution of fungal bioluminescence.</title>
        <authorList>
            <person name="Tsai I.J."/>
        </authorList>
    </citation>
    <scope>NUCLEOTIDE SEQUENCE</scope>
    <source>
        <strain evidence="6">CCC161011</strain>
    </source>
</reference>
<dbReference type="EMBL" id="JACAZI010000004">
    <property type="protein sequence ID" value="KAF7361645.1"/>
    <property type="molecule type" value="Genomic_DNA"/>
</dbReference>
<evidence type="ECO:0000256" key="1">
    <source>
        <dbReference type="ARBA" id="ARBA00023043"/>
    </source>
</evidence>
<dbReference type="SMART" id="SM00429">
    <property type="entry name" value="IPT"/>
    <property type="match status" value="1"/>
</dbReference>
<dbReference type="Pfam" id="PF01833">
    <property type="entry name" value="TIG"/>
    <property type="match status" value="1"/>
</dbReference>
<name>A0A8H7D4Z5_9AGAR</name>
<dbReference type="PANTHER" id="PTHR23335:SF1">
    <property type="entry name" value="CALMODULIN-BINDING TRANSCRIPTION ACTIVATOR, ISOFORM F"/>
    <property type="match status" value="1"/>
</dbReference>
<dbReference type="SUPFAM" id="SSF48403">
    <property type="entry name" value="Ankyrin repeat"/>
    <property type="match status" value="1"/>
</dbReference>
<feature type="repeat" description="ANK" evidence="2">
    <location>
        <begin position="782"/>
        <end position="814"/>
    </location>
</feature>
<feature type="compositionally biased region" description="Acidic residues" evidence="3">
    <location>
        <begin position="842"/>
        <end position="863"/>
    </location>
</feature>
<dbReference type="InterPro" id="IPR014756">
    <property type="entry name" value="Ig_E-set"/>
</dbReference>
<dbReference type="Pfam" id="PF12796">
    <property type="entry name" value="Ank_2"/>
    <property type="match status" value="1"/>
</dbReference>
<feature type="repeat" description="ANK" evidence="2">
    <location>
        <begin position="749"/>
        <end position="781"/>
    </location>
</feature>
<feature type="region of interest" description="Disordered" evidence="3">
    <location>
        <begin position="1"/>
        <end position="33"/>
    </location>
</feature>
<feature type="compositionally biased region" description="Low complexity" evidence="3">
    <location>
        <begin position="1043"/>
        <end position="1054"/>
    </location>
</feature>
<dbReference type="Proteomes" id="UP000620124">
    <property type="component" value="Unassembled WGS sequence"/>
</dbReference>
<dbReference type="GO" id="GO:0005634">
    <property type="term" value="C:nucleus"/>
    <property type="evidence" value="ECO:0007669"/>
    <property type="project" value="TreeGrafter"/>
</dbReference>
<dbReference type="CDD" id="cd00102">
    <property type="entry name" value="IPT"/>
    <property type="match status" value="1"/>
</dbReference>
<dbReference type="InterPro" id="IPR013783">
    <property type="entry name" value="Ig-like_fold"/>
</dbReference>
<feature type="region of interest" description="Disordered" evidence="3">
    <location>
        <begin position="282"/>
        <end position="308"/>
    </location>
</feature>
<evidence type="ECO:0000259" key="5">
    <source>
        <dbReference type="SMART" id="SM00429"/>
    </source>
</evidence>
<feature type="domain" description="IPT/TIG" evidence="5">
    <location>
        <begin position="546"/>
        <end position="635"/>
    </location>
</feature>
<keyword evidence="4" id="KW-1133">Transmembrane helix</keyword>
<feature type="compositionally biased region" description="Basic residues" evidence="3">
    <location>
        <begin position="869"/>
        <end position="880"/>
    </location>
</feature>
<dbReference type="AlphaFoldDB" id="A0A8H7D4Z5"/>
<protein>
    <submittedName>
        <fullName evidence="6">Protein MGA2</fullName>
    </submittedName>
</protein>
<feature type="region of interest" description="Disordered" evidence="3">
    <location>
        <begin position="834"/>
        <end position="912"/>
    </location>
</feature>
<organism evidence="6 7">
    <name type="scientific">Mycena venus</name>
    <dbReference type="NCBI Taxonomy" id="2733690"/>
    <lineage>
        <taxon>Eukaryota</taxon>
        <taxon>Fungi</taxon>
        <taxon>Dikarya</taxon>
        <taxon>Basidiomycota</taxon>
        <taxon>Agaricomycotina</taxon>
        <taxon>Agaricomycetes</taxon>
        <taxon>Agaricomycetidae</taxon>
        <taxon>Agaricales</taxon>
        <taxon>Marasmiineae</taxon>
        <taxon>Mycenaceae</taxon>
        <taxon>Mycena</taxon>
    </lineage>
</organism>
<feature type="compositionally biased region" description="Polar residues" evidence="3">
    <location>
        <begin position="1"/>
        <end position="27"/>
    </location>
</feature>
<dbReference type="InterPro" id="IPR002909">
    <property type="entry name" value="IPT_dom"/>
</dbReference>
<feature type="region of interest" description="Disordered" evidence="3">
    <location>
        <begin position="978"/>
        <end position="999"/>
    </location>
</feature>
<dbReference type="Gene3D" id="1.25.40.20">
    <property type="entry name" value="Ankyrin repeat-containing domain"/>
    <property type="match status" value="2"/>
</dbReference>
<feature type="compositionally biased region" description="Polar residues" evidence="3">
    <location>
        <begin position="460"/>
        <end position="485"/>
    </location>
</feature>
<evidence type="ECO:0000313" key="7">
    <source>
        <dbReference type="Proteomes" id="UP000620124"/>
    </source>
</evidence>
<dbReference type="SUPFAM" id="SSF81296">
    <property type="entry name" value="E set domains"/>
    <property type="match status" value="1"/>
</dbReference>
<feature type="compositionally biased region" description="Polar residues" evidence="3">
    <location>
        <begin position="146"/>
        <end position="160"/>
    </location>
</feature>
<comment type="caution">
    <text evidence="6">The sequence shown here is derived from an EMBL/GenBank/DDBJ whole genome shotgun (WGS) entry which is preliminary data.</text>
</comment>
<keyword evidence="1 2" id="KW-0040">ANK repeat</keyword>
<evidence type="ECO:0000256" key="4">
    <source>
        <dbReference type="SAM" id="Phobius"/>
    </source>
</evidence>
<dbReference type="InterPro" id="IPR057962">
    <property type="entry name" value="SPT23_MGA2_DBD"/>
</dbReference>
<dbReference type="InterPro" id="IPR002110">
    <property type="entry name" value="Ankyrin_rpt"/>
</dbReference>
<dbReference type="Gene3D" id="2.60.40.10">
    <property type="entry name" value="Immunoglobulins"/>
    <property type="match status" value="1"/>
</dbReference>
<feature type="compositionally biased region" description="Basic and acidic residues" evidence="3">
    <location>
        <begin position="406"/>
        <end position="419"/>
    </location>
</feature>
<dbReference type="GO" id="GO:0006357">
    <property type="term" value="P:regulation of transcription by RNA polymerase II"/>
    <property type="evidence" value="ECO:0007669"/>
    <property type="project" value="TreeGrafter"/>
</dbReference>